<keyword evidence="2 5" id="KW-0812">Transmembrane</keyword>
<keyword evidence="7" id="KW-1185">Reference proteome</keyword>
<dbReference type="GO" id="GO:0016020">
    <property type="term" value="C:membrane"/>
    <property type="evidence" value="ECO:0007669"/>
    <property type="project" value="UniProtKB-SubCell"/>
</dbReference>
<accession>A0A2U1E259</accession>
<dbReference type="EMBL" id="QEKV01000007">
    <property type="protein sequence ID" value="PVY94036.1"/>
    <property type="molecule type" value="Genomic_DNA"/>
</dbReference>
<dbReference type="AlphaFoldDB" id="A0A2U1E259"/>
<evidence type="ECO:0000256" key="1">
    <source>
        <dbReference type="ARBA" id="ARBA00004167"/>
    </source>
</evidence>
<evidence type="ECO:0000313" key="6">
    <source>
        <dbReference type="EMBL" id="PVY94036.1"/>
    </source>
</evidence>
<dbReference type="PANTHER" id="PTHR30168:SF0">
    <property type="entry name" value="INNER MEMBRANE PROTEIN"/>
    <property type="match status" value="1"/>
</dbReference>
<protein>
    <recommendedName>
        <fullName evidence="8">Metalloprotease</fullName>
    </recommendedName>
</protein>
<dbReference type="Proteomes" id="UP000245793">
    <property type="component" value="Unassembled WGS sequence"/>
</dbReference>
<dbReference type="PANTHER" id="PTHR30168">
    <property type="entry name" value="PUTATIVE MEMBRANE PROTEIN YPFJ"/>
    <property type="match status" value="1"/>
</dbReference>
<evidence type="ECO:0000313" key="7">
    <source>
        <dbReference type="Proteomes" id="UP000245793"/>
    </source>
</evidence>
<comment type="subcellular location">
    <subcellularLocation>
        <location evidence="1">Membrane</location>
        <topology evidence="1">Single-pass membrane protein</topology>
    </subcellularLocation>
</comment>
<feature type="transmembrane region" description="Helical" evidence="5">
    <location>
        <begin position="29"/>
        <end position="48"/>
    </location>
</feature>
<reference evidence="6 7" key="1">
    <citation type="submission" date="2018-04" db="EMBL/GenBank/DDBJ databases">
        <title>Genomic Encyclopedia of Type Strains, Phase IV (KMG-IV): sequencing the most valuable type-strain genomes for metagenomic binning, comparative biology and taxonomic classification.</title>
        <authorList>
            <person name="Goeker M."/>
        </authorList>
    </citation>
    <scope>NUCLEOTIDE SEQUENCE [LARGE SCALE GENOMIC DNA]</scope>
    <source>
        <strain evidence="6 7">DSM 20705</strain>
    </source>
</reference>
<comment type="caution">
    <text evidence="6">The sequence shown here is derived from an EMBL/GenBank/DDBJ whole genome shotgun (WGS) entry which is preliminary data.</text>
</comment>
<evidence type="ECO:0000256" key="3">
    <source>
        <dbReference type="ARBA" id="ARBA00022989"/>
    </source>
</evidence>
<dbReference type="RefSeq" id="WP_116480318.1">
    <property type="nucleotide sequence ID" value="NZ_QEKV01000007.1"/>
</dbReference>
<evidence type="ECO:0000256" key="5">
    <source>
        <dbReference type="SAM" id="Phobius"/>
    </source>
</evidence>
<evidence type="ECO:0000256" key="4">
    <source>
        <dbReference type="ARBA" id="ARBA00023136"/>
    </source>
</evidence>
<dbReference type="Pfam" id="PF04228">
    <property type="entry name" value="Zn_peptidase"/>
    <property type="match status" value="1"/>
</dbReference>
<keyword evidence="4 5" id="KW-0472">Membrane</keyword>
<gene>
    <name evidence="6" type="ORF">C7381_10732</name>
</gene>
<keyword evidence="3 5" id="KW-1133">Transmembrane helix</keyword>
<organism evidence="6 7">
    <name type="scientific">Ezakiella coagulans</name>
    <dbReference type="NCBI Taxonomy" id="46507"/>
    <lineage>
        <taxon>Bacteria</taxon>
        <taxon>Bacillati</taxon>
        <taxon>Bacillota</taxon>
        <taxon>Tissierellia</taxon>
        <taxon>Ezakiella</taxon>
    </lineage>
</organism>
<name>A0A2U1E259_9FIRM</name>
<evidence type="ECO:0008006" key="8">
    <source>
        <dbReference type="Google" id="ProtNLM"/>
    </source>
</evidence>
<evidence type="ECO:0000256" key="2">
    <source>
        <dbReference type="ARBA" id="ARBA00022692"/>
    </source>
</evidence>
<proteinExistence type="predicted"/>
<sequence>MKWRGREGSSNIEDGRRSYSGGGGFRPTGGFKISGFGLIIVAVIYLIMGGNPLDMLTGGAPTASSYQPSAADEEKMQFLSVVLKDTEDVWKKIFEENGLTYKEPVMHIFHGAVKSACGVQSAQAGPFYCPGDQKLYMDLDFFDELSKNLGAKGDFAIAYVVAHEVGHHVQNMLGIMREQQSKRRNLSETEYNKISVAIELQADYLAGVFARWEDEAGYLEKGDLMEAINATSAVGDDTLQKKYQGAVVPDSFTHGTAEQRERWFKRGYEAGDLSQGDTFSVPYDEL</sequence>
<dbReference type="InterPro" id="IPR007343">
    <property type="entry name" value="Uncharacterised_pept_Zn_put"/>
</dbReference>